<dbReference type="EMBL" id="QJNS01000007">
    <property type="protein sequence ID" value="RYO94756.1"/>
    <property type="molecule type" value="Genomic_DNA"/>
</dbReference>
<organism evidence="3 4">
    <name type="scientific">Monosporascus cannonballus</name>
    <dbReference type="NCBI Taxonomy" id="155416"/>
    <lineage>
        <taxon>Eukaryota</taxon>
        <taxon>Fungi</taxon>
        <taxon>Dikarya</taxon>
        <taxon>Ascomycota</taxon>
        <taxon>Pezizomycotina</taxon>
        <taxon>Sordariomycetes</taxon>
        <taxon>Xylariomycetidae</taxon>
        <taxon>Xylariales</taxon>
        <taxon>Xylariales incertae sedis</taxon>
        <taxon>Monosporascus</taxon>
    </lineage>
</organism>
<dbReference type="Proteomes" id="UP000294003">
    <property type="component" value="Unassembled WGS sequence"/>
</dbReference>
<evidence type="ECO:0000313" key="3">
    <source>
        <dbReference type="EMBL" id="RYO94756.1"/>
    </source>
</evidence>
<feature type="domain" description="C2H2-type" evidence="2">
    <location>
        <begin position="29"/>
        <end position="50"/>
    </location>
</feature>
<feature type="compositionally biased region" description="Polar residues" evidence="1">
    <location>
        <begin position="121"/>
        <end position="149"/>
    </location>
</feature>
<feature type="compositionally biased region" description="Basic and acidic residues" evidence="1">
    <location>
        <begin position="150"/>
        <end position="166"/>
    </location>
</feature>
<dbReference type="PROSITE" id="PS00028">
    <property type="entry name" value="ZINC_FINGER_C2H2_1"/>
    <property type="match status" value="1"/>
</dbReference>
<comment type="caution">
    <text evidence="3">The sequence shown here is derived from an EMBL/GenBank/DDBJ whole genome shotgun (WGS) entry which is preliminary data.</text>
</comment>
<feature type="region of interest" description="Disordered" evidence="1">
    <location>
        <begin position="120"/>
        <end position="166"/>
    </location>
</feature>
<gene>
    <name evidence="3" type="ORF">DL762_000388</name>
</gene>
<keyword evidence="4" id="KW-1185">Reference proteome</keyword>
<reference evidence="3 4" key="1">
    <citation type="submission" date="2018-06" db="EMBL/GenBank/DDBJ databases">
        <title>Complete Genomes of Monosporascus.</title>
        <authorList>
            <person name="Robinson A.J."/>
            <person name="Natvig D.O."/>
        </authorList>
    </citation>
    <scope>NUCLEOTIDE SEQUENCE [LARGE SCALE GENOMIC DNA]</scope>
    <source>
        <strain evidence="3 4">CBS 609.92</strain>
    </source>
</reference>
<evidence type="ECO:0000259" key="2">
    <source>
        <dbReference type="PROSITE" id="PS00028"/>
    </source>
</evidence>
<accession>A0ABY0HJA1</accession>
<sequence length="166" mass="18787">MFKSIRGLESHYRNNSNHRGIPIGPDPTCSLCYETFHDEKKLRVHLNLKHSMVNCPASHECNLVFAMPVEIVNHFDQGGCESMMTLNDAHKHAASRPNDAFTGAAAMEPREWITSLFRDIPQQSSSSRPTGDSATVSTAARPMRSQNFIKSEDSMKLEDEIKREYY</sequence>
<dbReference type="InterPro" id="IPR013087">
    <property type="entry name" value="Znf_C2H2_type"/>
</dbReference>
<protein>
    <recommendedName>
        <fullName evidence="2">C2H2-type domain-containing protein</fullName>
    </recommendedName>
</protein>
<evidence type="ECO:0000256" key="1">
    <source>
        <dbReference type="SAM" id="MobiDB-lite"/>
    </source>
</evidence>
<name>A0ABY0HJA1_9PEZI</name>
<proteinExistence type="predicted"/>
<evidence type="ECO:0000313" key="4">
    <source>
        <dbReference type="Proteomes" id="UP000294003"/>
    </source>
</evidence>